<reference evidence="14 15" key="1">
    <citation type="journal article" date="2019" name="Emerg. Microbes Infect.">
        <title>Comprehensive subspecies identification of 175 nontuberculous mycobacteria species based on 7547 genomic profiles.</title>
        <authorList>
            <person name="Matsumoto Y."/>
            <person name="Kinjo T."/>
            <person name="Motooka D."/>
            <person name="Nabeya D."/>
            <person name="Jung N."/>
            <person name="Uechi K."/>
            <person name="Horii T."/>
            <person name="Iida T."/>
            <person name="Fujita J."/>
            <person name="Nakamura S."/>
        </authorList>
    </citation>
    <scope>NUCLEOTIDE SEQUENCE [LARGE SCALE GENOMIC DNA]</scope>
    <source>
        <strain evidence="14 15">JCM 15296</strain>
    </source>
</reference>
<dbReference type="Pfam" id="PF03007">
    <property type="entry name" value="WS_DGAT_cat"/>
    <property type="match status" value="1"/>
</dbReference>
<dbReference type="NCBIfam" id="TIGR02946">
    <property type="entry name" value="acyl_WS_DGAT"/>
    <property type="match status" value="1"/>
</dbReference>
<dbReference type="Pfam" id="PF06974">
    <property type="entry name" value="WS_DGAT_C"/>
    <property type="match status" value="1"/>
</dbReference>
<comment type="pathway">
    <text evidence="2">Lipid metabolism.</text>
</comment>
<accession>A0ABN5YMM9</accession>
<evidence type="ECO:0000256" key="1">
    <source>
        <dbReference type="ARBA" id="ARBA00004771"/>
    </source>
</evidence>
<evidence type="ECO:0000313" key="14">
    <source>
        <dbReference type="EMBL" id="BBX82949.1"/>
    </source>
</evidence>
<dbReference type="InterPro" id="IPR009721">
    <property type="entry name" value="O-acyltransferase_WSD1_C"/>
</dbReference>
<comment type="similarity">
    <text evidence="3 11">Belongs to the long-chain O-acyltransferase family.</text>
</comment>
<evidence type="ECO:0000256" key="4">
    <source>
        <dbReference type="ARBA" id="ARBA00013244"/>
    </source>
</evidence>
<dbReference type="PANTHER" id="PTHR31650">
    <property type="entry name" value="O-ACYLTRANSFERASE (WSD1-LIKE) FAMILY PROTEIN"/>
    <property type="match status" value="1"/>
</dbReference>
<evidence type="ECO:0000256" key="11">
    <source>
        <dbReference type="RuleBase" id="RU361241"/>
    </source>
</evidence>
<dbReference type="InterPro" id="IPR045034">
    <property type="entry name" value="O-acyltransferase_WSD1-like"/>
</dbReference>
<dbReference type="Gene3D" id="3.30.559.10">
    <property type="entry name" value="Chloramphenicol acetyltransferase-like domain"/>
    <property type="match status" value="1"/>
</dbReference>
<evidence type="ECO:0000256" key="5">
    <source>
        <dbReference type="ARBA" id="ARBA00022516"/>
    </source>
</evidence>
<keyword evidence="5 11" id="KW-0444">Lipid biosynthesis</keyword>
<keyword evidence="6 11" id="KW-0808">Transferase</keyword>
<evidence type="ECO:0000256" key="2">
    <source>
        <dbReference type="ARBA" id="ARBA00005189"/>
    </source>
</evidence>
<evidence type="ECO:0000256" key="9">
    <source>
        <dbReference type="ARBA" id="ARBA00023315"/>
    </source>
</evidence>
<dbReference type="InterPro" id="IPR004255">
    <property type="entry name" value="O-acyltransferase_WSD1_N"/>
</dbReference>
<dbReference type="EMBL" id="AP022577">
    <property type="protein sequence ID" value="BBX82949.1"/>
    <property type="molecule type" value="Genomic_DNA"/>
</dbReference>
<keyword evidence="15" id="KW-1185">Reference proteome</keyword>
<dbReference type="RefSeq" id="WP_138228369.1">
    <property type="nucleotide sequence ID" value="NZ_AP022577.1"/>
</dbReference>
<evidence type="ECO:0000256" key="8">
    <source>
        <dbReference type="ARBA" id="ARBA00023098"/>
    </source>
</evidence>
<proteinExistence type="inferred from homology"/>
<dbReference type="InterPro" id="IPR023213">
    <property type="entry name" value="CAT-like_dom_sf"/>
</dbReference>
<evidence type="ECO:0000256" key="6">
    <source>
        <dbReference type="ARBA" id="ARBA00022679"/>
    </source>
</evidence>
<comment type="catalytic activity">
    <reaction evidence="10 11">
        <text>an acyl-CoA + a 1,2-diacyl-sn-glycerol = a triacyl-sn-glycerol + CoA</text>
        <dbReference type="Rhea" id="RHEA:10868"/>
        <dbReference type="ChEBI" id="CHEBI:17815"/>
        <dbReference type="ChEBI" id="CHEBI:57287"/>
        <dbReference type="ChEBI" id="CHEBI:58342"/>
        <dbReference type="ChEBI" id="CHEBI:64615"/>
        <dbReference type="EC" id="2.3.1.20"/>
    </reaction>
</comment>
<keyword evidence="8 11" id="KW-0443">Lipid metabolism</keyword>
<evidence type="ECO:0000256" key="10">
    <source>
        <dbReference type="ARBA" id="ARBA00048109"/>
    </source>
</evidence>
<evidence type="ECO:0000256" key="7">
    <source>
        <dbReference type="ARBA" id="ARBA00022798"/>
    </source>
</evidence>
<sequence length="464" mass="50122">MNDRLTALDAGFLQAEDSDPHASLAVAVLAVLEGPAPDFAELQAALDERSATIARMRQVLHSYPLDISAPQWVTAPHFDIGHHVRRHTVTAPGDDAAVYRAVADVMERRLDRSRPLWEAWVLDGLRDGRWAMLVKLHHCIADGVSAAALLAAVCDDQADPHDEVPDVASRSSRGPLHGFNPIALGNDAWRMLTSTARGGVRVAFGAAQIVAGMLTAPAQQLNGQLSDLRRFSAVQVSLSDVQLISKRFGVTVNDVALAAITDGFRSAMLRRNMQPSAGPIRTLVPVSVRPPELHHVPDNRVSLLLPDLPVDRSDPLEQLRLVHRRLSTAKHSGQRQAGSWVVAAANLVPFPIMASAVRLLGRLPQHGVVAVATNVSGPRERMRILDRQIIDLVPVPPIAVGMRTGIAILSYADHLTFGVIGDYDAQLDVDELARGIEHGIARLVDVASAAMHTRRLGNLMLLSG</sequence>
<feature type="domain" description="O-acyltransferase WSD1 C-terminal" evidence="13">
    <location>
        <begin position="299"/>
        <end position="441"/>
    </location>
</feature>
<evidence type="ECO:0000313" key="15">
    <source>
        <dbReference type="Proteomes" id="UP000465609"/>
    </source>
</evidence>
<dbReference type="SUPFAM" id="SSF52777">
    <property type="entry name" value="CoA-dependent acyltransferases"/>
    <property type="match status" value="1"/>
</dbReference>
<feature type="domain" description="O-acyltransferase WSD1-like N-terminal" evidence="12">
    <location>
        <begin position="5"/>
        <end position="256"/>
    </location>
</feature>
<dbReference type="Proteomes" id="UP000465609">
    <property type="component" value="Chromosome"/>
</dbReference>
<evidence type="ECO:0000259" key="13">
    <source>
        <dbReference type="Pfam" id="PF06974"/>
    </source>
</evidence>
<name>A0ABN5YMM9_9MYCO</name>
<dbReference type="PANTHER" id="PTHR31650:SF1">
    <property type="entry name" value="WAX ESTER SYNTHASE_DIACYLGLYCEROL ACYLTRANSFERASE 4-RELATED"/>
    <property type="match status" value="1"/>
</dbReference>
<evidence type="ECO:0000259" key="12">
    <source>
        <dbReference type="Pfam" id="PF03007"/>
    </source>
</evidence>
<gene>
    <name evidence="14" type="ORF">MAUB_08220</name>
</gene>
<keyword evidence="7 11" id="KW-0319">Glycerol metabolism</keyword>
<evidence type="ECO:0000256" key="3">
    <source>
        <dbReference type="ARBA" id="ARBA00009587"/>
    </source>
</evidence>
<protein>
    <recommendedName>
        <fullName evidence="4 11">Diacylglycerol O-acyltransferase</fullName>
        <ecNumber evidence="4 11">2.3.1.20</ecNumber>
    </recommendedName>
</protein>
<dbReference type="InterPro" id="IPR014292">
    <property type="entry name" value="Acyl_transf_WS/DGAT"/>
</dbReference>
<organism evidence="14 15">
    <name type="scientific">Mycolicibacterium aubagnense</name>
    <dbReference type="NCBI Taxonomy" id="319707"/>
    <lineage>
        <taxon>Bacteria</taxon>
        <taxon>Bacillati</taxon>
        <taxon>Actinomycetota</taxon>
        <taxon>Actinomycetes</taxon>
        <taxon>Mycobacteriales</taxon>
        <taxon>Mycobacteriaceae</taxon>
        <taxon>Mycolicibacterium</taxon>
    </lineage>
</organism>
<comment type="pathway">
    <text evidence="1 11">Glycerolipid metabolism; triacylglycerol biosynthesis.</text>
</comment>
<keyword evidence="9 11" id="KW-0012">Acyltransferase</keyword>
<dbReference type="EC" id="2.3.1.20" evidence="4 11"/>